<dbReference type="RefSeq" id="WP_011989041.1">
    <property type="nucleotide sequence ID" value="NC_009706.1"/>
</dbReference>
<sequence length="112" mass="13001">MDFKQDKKGEYEYKTAKQMKELADQENVKLLDIEKETEKALRKILDMIEMMAQKGDYSTSYMCNKAESSVVGNVIQELQNLGFRTQLLELSGTKVISIKWDLKDNVEEKNNN</sequence>
<name>A5N5E5_CLOK5</name>
<dbReference type="HOGENOM" id="CLU_2141537_0_0_9"/>
<accession>A5N5E5</accession>
<dbReference type="EMBL" id="CP000673">
    <property type="protein sequence ID" value="EDK32526.1"/>
    <property type="molecule type" value="Genomic_DNA"/>
</dbReference>
<proteinExistence type="predicted"/>
<protein>
    <submittedName>
        <fullName evidence="1">Uncharacterized protein</fullName>
    </submittedName>
</protein>
<evidence type="ECO:0000313" key="2">
    <source>
        <dbReference type="Proteomes" id="UP000002411"/>
    </source>
</evidence>
<organism evidence="1 2">
    <name type="scientific">Clostridium kluyveri (strain ATCC 8527 / DSM 555 / NBRC 12016 / NCIMB 10680 / K1)</name>
    <dbReference type="NCBI Taxonomy" id="431943"/>
    <lineage>
        <taxon>Bacteria</taxon>
        <taxon>Bacillati</taxon>
        <taxon>Bacillota</taxon>
        <taxon>Clostridia</taxon>
        <taxon>Eubacteriales</taxon>
        <taxon>Clostridiaceae</taxon>
        <taxon>Clostridium</taxon>
    </lineage>
</organism>
<dbReference type="Proteomes" id="UP000002411">
    <property type="component" value="Chromosome"/>
</dbReference>
<evidence type="ECO:0000313" key="1">
    <source>
        <dbReference type="EMBL" id="EDK32526.1"/>
    </source>
</evidence>
<dbReference type="AlphaFoldDB" id="A5N5E5"/>
<gene>
    <name evidence="1" type="ordered locus">CKL_0472</name>
</gene>
<dbReference type="STRING" id="431943.CKL_0472"/>
<reference evidence="1 2" key="1">
    <citation type="journal article" date="2008" name="Proc. Natl. Acad. Sci. U.S.A.">
        <title>The genome of Clostridium kluyveri, a strict anaerobe with unique metabolic features.</title>
        <authorList>
            <person name="Seedorf H."/>
            <person name="Fricke W.F."/>
            <person name="Veith B."/>
            <person name="Brueggemann H."/>
            <person name="Liesegang H."/>
            <person name="Strittmatter A."/>
            <person name="Miethke M."/>
            <person name="Buckel W."/>
            <person name="Hinderberger J."/>
            <person name="Li F."/>
            <person name="Hagemeier C."/>
            <person name="Thauer R.K."/>
            <person name="Gottschalk G."/>
        </authorList>
    </citation>
    <scope>NUCLEOTIDE SEQUENCE [LARGE SCALE GENOMIC DNA]</scope>
    <source>
        <strain evidence="2">ATCC 8527 / DSM 555 / NCIMB 10680</strain>
    </source>
</reference>
<dbReference type="KEGG" id="ckl:CKL_0472"/>
<keyword evidence="2" id="KW-1185">Reference proteome</keyword>